<dbReference type="PRINTS" id="PR00681">
    <property type="entry name" value="RIBOSOMALS1"/>
</dbReference>
<evidence type="ECO:0000256" key="2">
    <source>
        <dbReference type="ARBA" id="ARBA00022737"/>
    </source>
</evidence>
<evidence type="ECO:0000259" key="9">
    <source>
        <dbReference type="PROSITE" id="PS50126"/>
    </source>
</evidence>
<dbReference type="OrthoDB" id="9804077at2"/>
<keyword evidence="4 10" id="KW-0689">Ribosomal protein</keyword>
<evidence type="ECO:0000256" key="6">
    <source>
        <dbReference type="ARBA" id="ARBA00035293"/>
    </source>
</evidence>
<dbReference type="EMBL" id="VOSM01000002">
    <property type="protein sequence ID" value="TXD38236.1"/>
    <property type="molecule type" value="Genomic_DNA"/>
</dbReference>
<dbReference type="SUPFAM" id="SSF50249">
    <property type="entry name" value="Nucleic acid-binding proteins"/>
    <property type="match status" value="5"/>
</dbReference>
<dbReference type="PANTHER" id="PTHR10724">
    <property type="entry name" value="30S RIBOSOMAL PROTEIN S1"/>
    <property type="match status" value="1"/>
</dbReference>
<dbReference type="NCBIfam" id="NF004952">
    <property type="entry name" value="PRK06299.1-2"/>
    <property type="match status" value="1"/>
</dbReference>
<feature type="domain" description="S1 motif" evidence="9">
    <location>
        <begin position="188"/>
        <end position="256"/>
    </location>
</feature>
<feature type="domain" description="S1 motif" evidence="9">
    <location>
        <begin position="447"/>
        <end position="516"/>
    </location>
</feature>
<evidence type="ECO:0000256" key="8">
    <source>
        <dbReference type="SAM" id="MobiDB-lite"/>
    </source>
</evidence>
<dbReference type="GO" id="GO:0003735">
    <property type="term" value="F:structural constituent of ribosome"/>
    <property type="evidence" value="ECO:0007669"/>
    <property type="project" value="TreeGrafter"/>
</dbReference>
<dbReference type="InterPro" id="IPR003029">
    <property type="entry name" value="S1_domain"/>
</dbReference>
<dbReference type="SMART" id="SM00316">
    <property type="entry name" value="S1"/>
    <property type="match status" value="5"/>
</dbReference>
<feature type="compositionally biased region" description="Basic and acidic residues" evidence="8">
    <location>
        <begin position="554"/>
        <end position="568"/>
    </location>
</feature>
<evidence type="ECO:0000313" key="11">
    <source>
        <dbReference type="Proteomes" id="UP000321412"/>
    </source>
</evidence>
<feature type="region of interest" description="Disordered" evidence="8">
    <location>
        <begin position="554"/>
        <end position="635"/>
    </location>
</feature>
<proteinExistence type="inferred from homology"/>
<dbReference type="GO" id="GO:0022627">
    <property type="term" value="C:cytosolic small ribosomal subunit"/>
    <property type="evidence" value="ECO:0007669"/>
    <property type="project" value="TreeGrafter"/>
</dbReference>
<comment type="caution">
    <text evidence="10">The sequence shown here is derived from an EMBL/GenBank/DDBJ whole genome shotgun (WGS) entry which is preliminary data.</text>
</comment>
<keyword evidence="3" id="KW-0694">RNA-binding</keyword>
<keyword evidence="2" id="KW-0677">Repeat</keyword>
<dbReference type="Pfam" id="PF00575">
    <property type="entry name" value="S1"/>
    <property type="match status" value="5"/>
</dbReference>
<dbReference type="InterPro" id="IPR050437">
    <property type="entry name" value="Ribos_protein_bS1-like"/>
</dbReference>
<evidence type="ECO:0000256" key="5">
    <source>
        <dbReference type="ARBA" id="ARBA00023274"/>
    </source>
</evidence>
<dbReference type="PROSITE" id="PS50126">
    <property type="entry name" value="S1"/>
    <property type="match status" value="5"/>
</dbReference>
<dbReference type="PANTHER" id="PTHR10724:SF7">
    <property type="entry name" value="SMALL RIBOSOMAL SUBUNIT PROTEIN BS1C"/>
    <property type="match status" value="1"/>
</dbReference>
<keyword evidence="11" id="KW-1185">Reference proteome</keyword>
<protein>
    <recommendedName>
        <fullName evidence="6">Small ribosomal subunit protein bS1</fullName>
    </recommendedName>
    <alternativeName>
        <fullName evidence="7">30S ribosomal protein S1</fullName>
    </alternativeName>
</protein>
<dbReference type="AlphaFoldDB" id="A0A5C6XA49"/>
<feature type="domain" description="S1 motif" evidence="9">
    <location>
        <begin position="360"/>
        <end position="430"/>
    </location>
</feature>
<dbReference type="InterPro" id="IPR035104">
    <property type="entry name" value="Ribosomal_protein_S1-like"/>
</dbReference>
<feature type="compositionally biased region" description="Acidic residues" evidence="8">
    <location>
        <begin position="606"/>
        <end position="628"/>
    </location>
</feature>
<gene>
    <name evidence="10" type="ORF">FRC98_04885</name>
</gene>
<evidence type="ECO:0000256" key="7">
    <source>
        <dbReference type="ARBA" id="ARBA00035517"/>
    </source>
</evidence>
<dbReference type="RefSeq" id="WP_146980178.1">
    <property type="nucleotide sequence ID" value="NZ_VOSM01000002.1"/>
</dbReference>
<reference evidence="10 11" key="1">
    <citation type="submission" date="2019-08" db="EMBL/GenBank/DDBJ databases">
        <title>Bradymonadales sp. TMQ4.</title>
        <authorList>
            <person name="Liang Q."/>
        </authorList>
    </citation>
    <scope>NUCLEOTIDE SEQUENCE [LARGE SCALE GENOMIC DNA]</scope>
    <source>
        <strain evidence="10 11">TMQ4</strain>
    </source>
</reference>
<keyword evidence="5" id="KW-0687">Ribonucleoprotein</keyword>
<dbReference type="CDD" id="cd05688">
    <property type="entry name" value="S1_RPS1_repeat_ec3"/>
    <property type="match status" value="2"/>
</dbReference>
<evidence type="ECO:0000256" key="3">
    <source>
        <dbReference type="ARBA" id="ARBA00022884"/>
    </source>
</evidence>
<evidence type="ECO:0000256" key="4">
    <source>
        <dbReference type="ARBA" id="ARBA00022980"/>
    </source>
</evidence>
<comment type="similarity">
    <text evidence="1">Belongs to the bacterial ribosomal protein bS1 family.</text>
</comment>
<evidence type="ECO:0000313" key="10">
    <source>
        <dbReference type="EMBL" id="TXD38236.1"/>
    </source>
</evidence>
<dbReference type="GO" id="GO:0003729">
    <property type="term" value="F:mRNA binding"/>
    <property type="evidence" value="ECO:0007669"/>
    <property type="project" value="UniProtKB-ARBA"/>
</dbReference>
<feature type="compositionally biased region" description="Low complexity" evidence="8">
    <location>
        <begin position="569"/>
        <end position="605"/>
    </location>
</feature>
<dbReference type="Gene3D" id="2.40.50.140">
    <property type="entry name" value="Nucleic acid-binding proteins"/>
    <property type="match status" value="5"/>
</dbReference>
<sequence>MSETTLLERAQLATTLDEDALHNAVVKATFVDATEKALIFDLGQERKAHVAREELPAELPFAAGQEVSILVEQPLADAWSASYTKAQKLQTWEWLEHLAKSGEVVEGTITGENKGGLSVDIGLRAFLPRSHVDLHRVNDMTPYIGRRAEFQVVEFDKKRGNVVVSRKALLERERKAERKALIEELAEGQRFTGTVRNITNFGAFIDIGGIDGLLHVTNMSWGRIDHPSELLRPGDEVEVVVLSWDPAKKRLGLGRKQLLADPWEKIDERYSEGQTLEGEVVSLADFGAFVALEPGLEGLVHVTELSWTERINHPQDVLKLGQKIAVKLLSIDSENRRLSLSVKALSENPWNAVVERYPVGSVQKGPIKNITDFGLFVELEEGVEGLVHVSDLSWTEKIENPREHFELGQEVEVKVLDADADNQRIGLGIKQLTNDPWEQAAETIKPGQKVDVTITRLMDFGAFAEIIPGVEGLIHISELSNDRVNSAAEVVRPGQQVNALVMSFERANQRIGLSLKRDELEDESSNLREYADEDASAATLGDILRDRLGLAASTDEKSDDAAADEKSESAAAAESAEDVVTTTDEAVATTDDVVETTDQAVATTDDVVETTDDVVSGDEDDADAQSSEEETKTEN</sequence>
<dbReference type="InterPro" id="IPR012340">
    <property type="entry name" value="NA-bd_OB-fold"/>
</dbReference>
<feature type="domain" description="S1 motif" evidence="9">
    <location>
        <begin position="273"/>
        <end position="343"/>
    </location>
</feature>
<feature type="domain" description="S1 motif" evidence="9">
    <location>
        <begin position="102"/>
        <end position="167"/>
    </location>
</feature>
<dbReference type="Proteomes" id="UP000321412">
    <property type="component" value="Unassembled WGS sequence"/>
</dbReference>
<name>A0A5C6XA49_9DELT</name>
<dbReference type="FunFam" id="2.40.50.140:FF:000011">
    <property type="entry name" value="30S ribosomal protein S1"/>
    <property type="match status" value="1"/>
</dbReference>
<dbReference type="GO" id="GO:0006412">
    <property type="term" value="P:translation"/>
    <property type="evidence" value="ECO:0007669"/>
    <property type="project" value="TreeGrafter"/>
</dbReference>
<evidence type="ECO:0000256" key="1">
    <source>
        <dbReference type="ARBA" id="ARBA00006767"/>
    </source>
</evidence>
<dbReference type="CDD" id="cd04465">
    <property type="entry name" value="S1_RPS1_repeat_ec2_hs2"/>
    <property type="match status" value="1"/>
</dbReference>
<organism evidence="10 11">
    <name type="scientific">Lujinxingia vulgaris</name>
    <dbReference type="NCBI Taxonomy" id="2600176"/>
    <lineage>
        <taxon>Bacteria</taxon>
        <taxon>Deltaproteobacteria</taxon>
        <taxon>Bradymonadales</taxon>
        <taxon>Lujinxingiaceae</taxon>
        <taxon>Lujinxingia</taxon>
    </lineage>
</organism>
<accession>A0A5C6XA49</accession>
<dbReference type="FunFam" id="2.40.50.140:FF:000051">
    <property type="entry name" value="RNA-binding transcriptional accessory protein"/>
    <property type="match status" value="1"/>
</dbReference>